<feature type="transmembrane region" description="Helical" evidence="1">
    <location>
        <begin position="6"/>
        <end position="22"/>
    </location>
</feature>
<sequence>MYLIGNLMYAIYAAFLSFYNLLKSRDDALPFVPGLPLRQVFWYGSVSGMYTTWSVIFKELAAYSYGPALLFFQSLPLACGFFGAHYACKSLFGAKVPGERNFLGLLSRCSVSLLGGVTGIIFVGICGKILGV</sequence>
<proteinExistence type="predicted"/>
<feature type="transmembrane region" description="Helical" evidence="1">
    <location>
        <begin position="109"/>
        <end position="130"/>
    </location>
</feature>
<reference evidence="2 3" key="1">
    <citation type="submission" date="2016-08" db="EMBL/GenBank/DDBJ databases">
        <title>Genome-based comparison of Moorella thermoacetic strains.</title>
        <authorList>
            <person name="Poehlein A."/>
            <person name="Bengelsdorf F.R."/>
            <person name="Esser C."/>
            <person name="Duerre P."/>
            <person name="Daniel R."/>
        </authorList>
    </citation>
    <scope>NUCLEOTIDE SEQUENCE [LARGE SCALE GENOMIC DNA]</scope>
    <source>
        <strain evidence="2 3">DSM 21394</strain>
    </source>
</reference>
<dbReference type="EMBL" id="MDDC01000007">
    <property type="protein sequence ID" value="OIQ59792.1"/>
    <property type="molecule type" value="Genomic_DNA"/>
</dbReference>
<protein>
    <submittedName>
        <fullName evidence="2">Uncharacterized protein</fullName>
    </submittedName>
</protein>
<keyword evidence="1" id="KW-0812">Transmembrane</keyword>
<feature type="transmembrane region" description="Helical" evidence="1">
    <location>
        <begin position="40"/>
        <end position="57"/>
    </location>
</feature>
<evidence type="ECO:0000313" key="3">
    <source>
        <dbReference type="Proteomes" id="UP000182811"/>
    </source>
</evidence>
<evidence type="ECO:0000256" key="1">
    <source>
        <dbReference type="SAM" id="Phobius"/>
    </source>
</evidence>
<comment type="caution">
    <text evidence="2">The sequence shown here is derived from an EMBL/GenBank/DDBJ whole genome shotgun (WGS) entry which is preliminary data.</text>
</comment>
<keyword evidence="1" id="KW-1133">Transmembrane helix</keyword>
<gene>
    <name evidence="2" type="ORF">MOTE_10480</name>
</gene>
<keyword evidence="1" id="KW-0472">Membrane</keyword>
<organism evidence="2 3">
    <name type="scientific">Neomoorella thermoacetica</name>
    <name type="common">Clostridium thermoaceticum</name>
    <dbReference type="NCBI Taxonomy" id="1525"/>
    <lineage>
        <taxon>Bacteria</taxon>
        <taxon>Bacillati</taxon>
        <taxon>Bacillota</taxon>
        <taxon>Clostridia</taxon>
        <taxon>Neomoorellales</taxon>
        <taxon>Neomoorellaceae</taxon>
        <taxon>Neomoorella</taxon>
    </lineage>
</organism>
<feature type="transmembrane region" description="Helical" evidence="1">
    <location>
        <begin position="69"/>
        <end position="88"/>
    </location>
</feature>
<dbReference type="Proteomes" id="UP000182811">
    <property type="component" value="Unassembled WGS sequence"/>
</dbReference>
<evidence type="ECO:0000313" key="2">
    <source>
        <dbReference type="EMBL" id="OIQ59792.1"/>
    </source>
</evidence>
<dbReference type="AlphaFoldDB" id="A0A1J5NNE0"/>
<name>A0A1J5NNE0_NEOTH</name>
<accession>A0A1J5NNE0</accession>